<gene>
    <name evidence="13" type="ORF">PV399_18990</name>
    <name evidence="14" type="ORF">PV666_37170</name>
</gene>
<dbReference type="FunFam" id="3.40.50.720:FF:000039">
    <property type="entry name" value="Alcohol dehydrogenase AdhP"/>
    <property type="match status" value="1"/>
</dbReference>
<evidence type="ECO:0000313" key="16">
    <source>
        <dbReference type="Proteomes" id="UP001282288"/>
    </source>
</evidence>
<dbReference type="SUPFAM" id="SSF51735">
    <property type="entry name" value="NAD(P)-binding Rossmann-fold domains"/>
    <property type="match status" value="1"/>
</dbReference>
<dbReference type="AlphaFoldDB" id="A0AAP6EG75"/>
<evidence type="ECO:0000256" key="6">
    <source>
        <dbReference type="ARBA" id="ARBA00022833"/>
    </source>
</evidence>
<dbReference type="Pfam" id="PF08240">
    <property type="entry name" value="ADH_N"/>
    <property type="match status" value="1"/>
</dbReference>
<evidence type="ECO:0000256" key="5">
    <source>
        <dbReference type="ARBA" id="ARBA00022723"/>
    </source>
</evidence>
<evidence type="ECO:0000259" key="12">
    <source>
        <dbReference type="SMART" id="SM00829"/>
    </source>
</evidence>
<dbReference type="EC" id="1.1.1.1" evidence="3"/>
<dbReference type="Gene3D" id="3.40.50.720">
    <property type="entry name" value="NAD(P)-binding Rossmann-like Domain"/>
    <property type="match status" value="1"/>
</dbReference>
<evidence type="ECO:0000313" key="14">
    <source>
        <dbReference type="EMBL" id="MDX3023466.1"/>
    </source>
</evidence>
<accession>A0AAP6EG75</accession>
<evidence type="ECO:0000256" key="2">
    <source>
        <dbReference type="ARBA" id="ARBA00008072"/>
    </source>
</evidence>
<evidence type="ECO:0000256" key="11">
    <source>
        <dbReference type="RuleBase" id="RU361277"/>
    </source>
</evidence>
<dbReference type="EMBL" id="JARAWP010000027">
    <property type="protein sequence ID" value="MDX3023466.1"/>
    <property type="molecule type" value="Genomic_DNA"/>
</dbReference>
<dbReference type="Pfam" id="PF00107">
    <property type="entry name" value="ADH_zinc_N"/>
    <property type="match status" value="1"/>
</dbReference>
<dbReference type="InterPro" id="IPR036291">
    <property type="entry name" value="NAD(P)-bd_dom_sf"/>
</dbReference>
<dbReference type="Proteomes" id="UP001272987">
    <property type="component" value="Unassembled WGS sequence"/>
</dbReference>
<keyword evidence="7" id="KW-0560">Oxidoreductase</keyword>
<dbReference type="RefSeq" id="WP_010360492.1">
    <property type="nucleotide sequence ID" value="NZ_CP122369.1"/>
</dbReference>
<dbReference type="SUPFAM" id="SSF50129">
    <property type="entry name" value="GroES-like"/>
    <property type="match status" value="1"/>
</dbReference>
<evidence type="ECO:0000256" key="9">
    <source>
        <dbReference type="ARBA" id="ARBA00049164"/>
    </source>
</evidence>
<protein>
    <recommendedName>
        <fullName evidence="4">Alcohol dehydrogenase</fullName>
        <ecNumber evidence="3">1.1.1.1</ecNumber>
    </recommendedName>
</protein>
<dbReference type="CDD" id="cd08297">
    <property type="entry name" value="CAD3"/>
    <property type="match status" value="1"/>
</dbReference>
<dbReference type="InterPro" id="IPR013154">
    <property type="entry name" value="ADH-like_N"/>
</dbReference>
<keyword evidence="5 11" id="KW-0479">Metal-binding</keyword>
<dbReference type="PANTHER" id="PTHR42940:SF8">
    <property type="entry name" value="VACUOLAR PROTEIN SORTING-ASSOCIATED PROTEIN 11"/>
    <property type="match status" value="1"/>
</dbReference>
<evidence type="ECO:0000256" key="3">
    <source>
        <dbReference type="ARBA" id="ARBA00013190"/>
    </source>
</evidence>
<sequence length="337" mass="35086">MKAAVVTDFGKPLEIQDRSVPEPGPGQVLVEMEASGLCHTDIHAAHGDWPVKPTPPFVPGHEGVGTVRATGPGVPAGLTGTRVAVPWLGSSCGACRHCLSGWETLCASQVNTGYSVDGCYAEYAVADAGAVVRVPDGVTSFDAAPLTCAGVTTYKAVKVARVTPAERVAVFGIGGLGHLALQYARLVGGFVTAVDLEPGKLGLAHRLGADRTVNARTHDPVQEIRKAGGADVAIVLAAAPEAFEQAYRSLNRGGRLVMVALPADDAAIRVPVFETVLGGISVIGSIVGTRQDLTEVFALHAAGRTQVIAEPRRLEQVNESFDEVLGGRAEARLVFEF</sequence>
<dbReference type="PROSITE" id="PS00059">
    <property type="entry name" value="ADH_ZINC"/>
    <property type="match status" value="1"/>
</dbReference>
<dbReference type="Proteomes" id="UP001282288">
    <property type="component" value="Unassembled WGS sequence"/>
</dbReference>
<keyword evidence="15" id="KW-1185">Reference proteome</keyword>
<dbReference type="SMART" id="SM00829">
    <property type="entry name" value="PKS_ER"/>
    <property type="match status" value="1"/>
</dbReference>
<feature type="domain" description="Enoyl reductase (ER)" evidence="12">
    <location>
        <begin position="10"/>
        <end position="335"/>
    </location>
</feature>
<keyword evidence="6 11" id="KW-0862">Zinc</keyword>
<proteinExistence type="inferred from homology"/>
<evidence type="ECO:0000256" key="7">
    <source>
        <dbReference type="ARBA" id="ARBA00023002"/>
    </source>
</evidence>
<dbReference type="InterPro" id="IPR011032">
    <property type="entry name" value="GroES-like_sf"/>
</dbReference>
<organism evidence="13 16">
    <name type="scientific">Streptomyces acidiscabies</name>
    <dbReference type="NCBI Taxonomy" id="42234"/>
    <lineage>
        <taxon>Bacteria</taxon>
        <taxon>Bacillati</taxon>
        <taxon>Actinomycetota</taxon>
        <taxon>Actinomycetes</taxon>
        <taxon>Kitasatosporales</taxon>
        <taxon>Streptomycetaceae</taxon>
        <taxon>Streptomyces</taxon>
    </lineage>
</organism>
<dbReference type="InterPro" id="IPR002328">
    <property type="entry name" value="ADH_Zn_CS"/>
</dbReference>
<dbReference type="InterPro" id="IPR013149">
    <property type="entry name" value="ADH-like_C"/>
</dbReference>
<evidence type="ECO:0000256" key="4">
    <source>
        <dbReference type="ARBA" id="ARBA00016352"/>
    </source>
</evidence>
<dbReference type="InterPro" id="IPR020843">
    <property type="entry name" value="ER"/>
</dbReference>
<name>A0AAP6EG75_9ACTN</name>
<comment type="similarity">
    <text evidence="2 11">Belongs to the zinc-containing alcohol dehydrogenase family.</text>
</comment>
<comment type="catalytic activity">
    <reaction evidence="10">
        <text>a primary alcohol + NAD(+) = an aldehyde + NADH + H(+)</text>
        <dbReference type="Rhea" id="RHEA:10736"/>
        <dbReference type="ChEBI" id="CHEBI:15378"/>
        <dbReference type="ChEBI" id="CHEBI:15734"/>
        <dbReference type="ChEBI" id="CHEBI:17478"/>
        <dbReference type="ChEBI" id="CHEBI:57540"/>
        <dbReference type="ChEBI" id="CHEBI:57945"/>
        <dbReference type="EC" id="1.1.1.1"/>
    </reaction>
</comment>
<keyword evidence="8" id="KW-0520">NAD</keyword>
<dbReference type="Gene3D" id="3.90.180.10">
    <property type="entry name" value="Medium-chain alcohol dehydrogenases, catalytic domain"/>
    <property type="match status" value="1"/>
</dbReference>
<evidence type="ECO:0000256" key="1">
    <source>
        <dbReference type="ARBA" id="ARBA00001947"/>
    </source>
</evidence>
<dbReference type="PANTHER" id="PTHR42940">
    <property type="entry name" value="ALCOHOL DEHYDROGENASE 1-RELATED"/>
    <property type="match status" value="1"/>
</dbReference>
<comment type="catalytic activity">
    <reaction evidence="9">
        <text>a secondary alcohol + NAD(+) = a ketone + NADH + H(+)</text>
        <dbReference type="Rhea" id="RHEA:10740"/>
        <dbReference type="ChEBI" id="CHEBI:15378"/>
        <dbReference type="ChEBI" id="CHEBI:17087"/>
        <dbReference type="ChEBI" id="CHEBI:35681"/>
        <dbReference type="ChEBI" id="CHEBI:57540"/>
        <dbReference type="ChEBI" id="CHEBI:57945"/>
        <dbReference type="EC" id="1.1.1.1"/>
    </reaction>
</comment>
<dbReference type="GeneID" id="69813581"/>
<evidence type="ECO:0000313" key="13">
    <source>
        <dbReference type="EMBL" id="MDX2961787.1"/>
    </source>
</evidence>
<reference evidence="13 15" key="1">
    <citation type="journal article" date="2023" name="Microb. Genom.">
        <title>Mesoterricola silvestris gen. nov., sp. nov., Mesoterricola sediminis sp. nov., Geothrix oryzae sp. nov., Geothrix edaphica sp. nov., Geothrix rubra sp. nov., and Geothrix limicola sp. nov., six novel members of Acidobacteriota isolated from soils.</title>
        <authorList>
            <person name="Weisberg A.J."/>
            <person name="Pearce E."/>
            <person name="Kramer C.G."/>
            <person name="Chang J.H."/>
            <person name="Clarke C.R."/>
        </authorList>
    </citation>
    <scope>NUCLEOTIDE SEQUENCE</scope>
    <source>
        <strain evidence="14 15">NB05-1H</strain>
        <strain evidence="13">NRRL_B-16521</strain>
    </source>
</reference>
<evidence type="ECO:0000256" key="10">
    <source>
        <dbReference type="ARBA" id="ARBA00049243"/>
    </source>
</evidence>
<dbReference type="GO" id="GO:0004022">
    <property type="term" value="F:alcohol dehydrogenase (NAD+) activity"/>
    <property type="evidence" value="ECO:0007669"/>
    <property type="project" value="UniProtKB-EC"/>
</dbReference>
<evidence type="ECO:0000256" key="8">
    <source>
        <dbReference type="ARBA" id="ARBA00023027"/>
    </source>
</evidence>
<dbReference type="EMBL" id="JARAWC010000013">
    <property type="protein sequence ID" value="MDX2961787.1"/>
    <property type="molecule type" value="Genomic_DNA"/>
</dbReference>
<dbReference type="GO" id="GO:0008270">
    <property type="term" value="F:zinc ion binding"/>
    <property type="evidence" value="ECO:0007669"/>
    <property type="project" value="InterPro"/>
</dbReference>
<evidence type="ECO:0000313" key="15">
    <source>
        <dbReference type="Proteomes" id="UP001272987"/>
    </source>
</evidence>
<comment type="caution">
    <text evidence="13">The sequence shown here is derived from an EMBL/GenBank/DDBJ whole genome shotgun (WGS) entry which is preliminary data.</text>
</comment>
<comment type="cofactor">
    <cofactor evidence="1 11">
        <name>Zn(2+)</name>
        <dbReference type="ChEBI" id="CHEBI:29105"/>
    </cofactor>
</comment>